<sequence>MRRGGVASRRAIAYAGGGLTNGRSPNAAPCARLDHPMYANSIAAFFDLVTRGLAAPRAVARIVIDRAPDLRERFLMVGLAAALQGALWALAGLLAPQVAVGLAGMLALAAVQFVNYVITATAAYHIGARLGGKGGPADVATAVAWHGVLVAALTPLQAGAIAGGAGGEISGVGAIMLVCYAGLNVWLLASCIAEAHRFASTGRVAFFTVGLFMALGLLLSLFLGGMSTP</sequence>
<reference evidence="2 3" key="1">
    <citation type="submission" date="2016-10" db="EMBL/GenBank/DDBJ databases">
        <authorList>
            <person name="de Groot N.N."/>
        </authorList>
    </citation>
    <scope>NUCLEOTIDE SEQUENCE [LARGE SCALE GENOMIC DNA]</scope>
    <source>
        <strain evidence="2 3">DSM 15345</strain>
    </source>
</reference>
<keyword evidence="1" id="KW-0812">Transmembrane</keyword>
<dbReference type="AlphaFoldDB" id="A0A1H4BBS8"/>
<protein>
    <recommendedName>
        <fullName evidence="4">Yip1 domain-containing protein</fullName>
    </recommendedName>
</protein>
<dbReference type="Proteomes" id="UP000198703">
    <property type="component" value="Unassembled WGS sequence"/>
</dbReference>
<keyword evidence="1" id="KW-0472">Membrane</keyword>
<feature type="transmembrane region" description="Helical" evidence="1">
    <location>
        <begin position="139"/>
        <end position="163"/>
    </location>
</feature>
<dbReference type="STRING" id="89524.SAMN05444370_105123"/>
<feature type="transmembrane region" description="Helical" evidence="1">
    <location>
        <begin position="169"/>
        <end position="192"/>
    </location>
</feature>
<evidence type="ECO:0000313" key="3">
    <source>
        <dbReference type="Proteomes" id="UP000198703"/>
    </source>
</evidence>
<evidence type="ECO:0000313" key="2">
    <source>
        <dbReference type="EMBL" id="SEA45587.1"/>
    </source>
</evidence>
<gene>
    <name evidence="2" type="ORF">SAMN05444370_105123</name>
</gene>
<feature type="transmembrane region" description="Helical" evidence="1">
    <location>
        <begin position="101"/>
        <end position="127"/>
    </location>
</feature>
<feature type="transmembrane region" description="Helical" evidence="1">
    <location>
        <begin position="204"/>
        <end position="223"/>
    </location>
</feature>
<keyword evidence="3" id="KW-1185">Reference proteome</keyword>
<accession>A0A1H4BBS8</accession>
<feature type="transmembrane region" description="Helical" evidence="1">
    <location>
        <begin position="74"/>
        <end position="95"/>
    </location>
</feature>
<proteinExistence type="predicted"/>
<dbReference type="EMBL" id="FNQM01000005">
    <property type="protein sequence ID" value="SEA45587.1"/>
    <property type="molecule type" value="Genomic_DNA"/>
</dbReference>
<evidence type="ECO:0008006" key="4">
    <source>
        <dbReference type="Google" id="ProtNLM"/>
    </source>
</evidence>
<keyword evidence="1" id="KW-1133">Transmembrane helix</keyword>
<organism evidence="2 3">
    <name type="scientific">Rubrimonas cliftonensis</name>
    <dbReference type="NCBI Taxonomy" id="89524"/>
    <lineage>
        <taxon>Bacteria</taxon>
        <taxon>Pseudomonadati</taxon>
        <taxon>Pseudomonadota</taxon>
        <taxon>Alphaproteobacteria</taxon>
        <taxon>Rhodobacterales</taxon>
        <taxon>Paracoccaceae</taxon>
        <taxon>Rubrimonas</taxon>
    </lineage>
</organism>
<name>A0A1H4BBS8_9RHOB</name>
<evidence type="ECO:0000256" key="1">
    <source>
        <dbReference type="SAM" id="Phobius"/>
    </source>
</evidence>